<dbReference type="InterPro" id="IPR015341">
    <property type="entry name" value="Glyco_hydro_38_cen"/>
</dbReference>
<evidence type="ECO:0000256" key="3">
    <source>
        <dbReference type="ARBA" id="ARBA00022801"/>
    </source>
</evidence>
<dbReference type="InterPro" id="IPR028995">
    <property type="entry name" value="Glyco_hydro_57/38_cen_sf"/>
</dbReference>
<dbReference type="HOGENOM" id="CLU_003442_1_0_2"/>
<evidence type="ECO:0000256" key="1">
    <source>
        <dbReference type="ARBA" id="ARBA00009792"/>
    </source>
</evidence>
<dbReference type="PANTHER" id="PTHR46017:SF1">
    <property type="entry name" value="ALPHA-MANNOSIDASE 2C1"/>
    <property type="match status" value="1"/>
</dbReference>
<dbReference type="PaxDb" id="263820-PTO0091"/>
<dbReference type="GO" id="GO:0006013">
    <property type="term" value="P:mannose metabolic process"/>
    <property type="evidence" value="ECO:0007669"/>
    <property type="project" value="InterPro"/>
</dbReference>
<dbReference type="GO" id="GO:0009313">
    <property type="term" value="P:oligosaccharide catabolic process"/>
    <property type="evidence" value="ECO:0007669"/>
    <property type="project" value="TreeGrafter"/>
</dbReference>
<dbReference type="RefSeq" id="WP_011176892.1">
    <property type="nucleotide sequence ID" value="NC_005877.1"/>
</dbReference>
<gene>
    <name evidence="6" type="ordered locus">PTO0091</name>
</gene>
<dbReference type="Pfam" id="PF01074">
    <property type="entry name" value="Glyco_hydro_38N"/>
    <property type="match status" value="1"/>
</dbReference>
<dbReference type="CDD" id="cd10789">
    <property type="entry name" value="GH38N_AMII_ER_cytosolic"/>
    <property type="match status" value="1"/>
</dbReference>
<dbReference type="GO" id="GO:0004559">
    <property type="term" value="F:alpha-mannosidase activity"/>
    <property type="evidence" value="ECO:0007669"/>
    <property type="project" value="UniProtKB-EC"/>
</dbReference>
<dbReference type="Gene3D" id="1.20.1270.50">
    <property type="entry name" value="Glycoside hydrolase family 38, central domain"/>
    <property type="match status" value="1"/>
</dbReference>
<dbReference type="KEGG" id="pto:PTO0091"/>
<dbReference type="Proteomes" id="UP000000438">
    <property type="component" value="Chromosome"/>
</dbReference>
<evidence type="ECO:0000313" key="6">
    <source>
        <dbReference type="EMBL" id="AAT42676.1"/>
    </source>
</evidence>
<feature type="domain" description="Glycoside hydrolase family 38 central" evidence="5">
    <location>
        <begin position="492"/>
        <end position="569"/>
    </location>
</feature>
<protein>
    <submittedName>
        <fullName evidence="6">Alpha-mannosidase</fullName>
        <ecNumber evidence="6">3.2.1.24</ecNumber>
    </submittedName>
</protein>
<evidence type="ECO:0000313" key="7">
    <source>
        <dbReference type="Proteomes" id="UP000000438"/>
    </source>
</evidence>
<evidence type="ECO:0000259" key="5">
    <source>
        <dbReference type="SMART" id="SM00872"/>
    </source>
</evidence>
<accession>Q6L2X5</accession>
<evidence type="ECO:0000256" key="2">
    <source>
        <dbReference type="ARBA" id="ARBA00022723"/>
    </source>
</evidence>
<dbReference type="InterPro" id="IPR000602">
    <property type="entry name" value="Glyco_hydro_38_N"/>
</dbReference>
<dbReference type="Pfam" id="PF17677">
    <property type="entry name" value="Glyco_hydro38C2"/>
    <property type="match status" value="1"/>
</dbReference>
<dbReference type="GO" id="GO:0046872">
    <property type="term" value="F:metal ion binding"/>
    <property type="evidence" value="ECO:0007669"/>
    <property type="project" value="UniProtKB-KW"/>
</dbReference>
<keyword evidence="2" id="KW-0479">Metal-binding</keyword>
<dbReference type="AlphaFoldDB" id="Q6L2X5"/>
<dbReference type="InterPro" id="IPR011682">
    <property type="entry name" value="Glyco_hydro_38_C"/>
</dbReference>
<proteinExistence type="inferred from homology"/>
<dbReference type="SUPFAM" id="SSF88713">
    <property type="entry name" value="Glycoside hydrolase/deacetylase"/>
    <property type="match status" value="1"/>
</dbReference>
<dbReference type="InterPro" id="IPR027291">
    <property type="entry name" value="Glyco_hydro_38_N_sf"/>
</dbReference>
<keyword evidence="4 6" id="KW-0326">Glycosidase</keyword>
<dbReference type="InParanoid" id="Q6L2X5"/>
<sequence length="952" mass="111501">MVNIKRKLDDIIALSFNYIKSINKVEINGNYVDIPLKLNVQPDTEITMKFSLELKNSNKSLKNFIVFLTSGTGIVYINDREEQALDSGHRLIIFDTNDNNLEIKIRINPRGLFGSNQWNFSINEIYYGKINFDDYSYGIYLKNIYELIEKYYPEINGEIKKVIINFPYTPNVKQISCIEAISDEKYKEYEEISDFYSYPVFNGMISDLNANKYDLNPLKEKIKDIIKNINKKDTKDILAIGHCHIDVAWLWPYSETRKKVYKSFLNVLKLNKKYEFTFAQSTSLFYEWIEDTDIFNDIKNMIKMKKWIPVGGMYVESDTNLLSGEALARQFLYGQRYFIEKFGFKCNIGWLPDSFGFSFQLPQILKNAGINIFITHKMKWNDVNDFPYDVFIWKGLDGTEINVSLINLTYNGSMKYKEIMDGWKLFKNKDKSMIYLYGYGDGGGGPTQEMLELMNYANKYKIFNINKNPNIADIENIFHGHLPVYNDELYLEYHRGVYTTNSHIKNYIASLSQELIIYDFLNAFNLLYNNKDNSESLIKSWKALLKSQFHDVLPGSANYYAYLEAFNELKDAENRIKNIINGNNKYLFNFTQFKYSGFVEINNNVFNINIKPYSIIKLEEHKNEKHNIYLEKHDDYYIIKNRYFDLKINNDGTFSLSKNGELLIKNGNMIRVINDVPEKFDAWNIDYNDLKEPSLVHPKCVKIEVKNTDNFIIINITRSFLNESYVINEITIGNSDDIKIKNKIYMEAREKLIKSCYEFPDYVKSVKCGIPFGSITRNETKERFEFPVLDWINCPENSGIYFTSKTIHGYSLIDGILGISLARYPIYPDPFTETIVENEYYIHVGNDNPYMIVAKTIKKPMLIDFNPDKIPLNEQLIDIKPDNVIIEALKVSEDKNGIIIRLFESKGIETKVDLKMNYKFKIYESDLTELNKKPLESISMRPFEIKTLFLEF</sequence>
<dbReference type="EMBL" id="AE017261">
    <property type="protein sequence ID" value="AAT42676.1"/>
    <property type="molecule type" value="Genomic_DNA"/>
</dbReference>
<dbReference type="InterPro" id="IPR041147">
    <property type="entry name" value="GH38_C"/>
</dbReference>
<dbReference type="GO" id="GO:0030246">
    <property type="term" value="F:carbohydrate binding"/>
    <property type="evidence" value="ECO:0007669"/>
    <property type="project" value="InterPro"/>
</dbReference>
<evidence type="ECO:0000256" key="4">
    <source>
        <dbReference type="ARBA" id="ARBA00023295"/>
    </source>
</evidence>
<dbReference type="Gene3D" id="2.60.40.2220">
    <property type="match status" value="1"/>
</dbReference>
<dbReference type="OrthoDB" id="35948at2157"/>
<dbReference type="InterPro" id="IPR011013">
    <property type="entry name" value="Gal_mutarotase_sf_dom"/>
</dbReference>
<dbReference type="Gene3D" id="3.20.110.10">
    <property type="entry name" value="Glycoside hydrolase 38, N terminal domain"/>
    <property type="match status" value="1"/>
</dbReference>
<dbReference type="STRING" id="263820.PTO0091"/>
<organism evidence="6 7">
    <name type="scientific">Picrophilus torridus (strain ATCC 700027 / DSM 9790 / JCM 10055 / NBRC 100828 / KAW 2/3)</name>
    <dbReference type="NCBI Taxonomy" id="1122961"/>
    <lineage>
        <taxon>Archaea</taxon>
        <taxon>Methanobacteriati</taxon>
        <taxon>Thermoplasmatota</taxon>
        <taxon>Thermoplasmata</taxon>
        <taxon>Thermoplasmatales</taxon>
        <taxon>Picrophilaceae</taxon>
        <taxon>Picrophilus</taxon>
    </lineage>
</organism>
<dbReference type="InterPro" id="IPR037094">
    <property type="entry name" value="Glyco_hydro_38_cen_sf"/>
</dbReference>
<name>Q6L2X5_PICTO</name>
<keyword evidence="3 6" id="KW-0378">Hydrolase</keyword>
<dbReference type="eggNOG" id="arCOG03661">
    <property type="taxonomic scope" value="Archaea"/>
</dbReference>
<dbReference type="SUPFAM" id="SSF74650">
    <property type="entry name" value="Galactose mutarotase-like"/>
    <property type="match status" value="1"/>
</dbReference>
<dbReference type="InterPro" id="IPR011330">
    <property type="entry name" value="Glyco_hydro/deAcase_b/a-brl"/>
</dbReference>
<dbReference type="CAZy" id="GH38">
    <property type="family name" value="Glycoside Hydrolase Family 38"/>
</dbReference>
<dbReference type="PATRIC" id="fig|263820.9.peg.105"/>
<dbReference type="Gene3D" id="2.70.98.30">
    <property type="entry name" value="Golgi alpha-mannosidase II, domain 4"/>
    <property type="match status" value="1"/>
</dbReference>
<comment type="similarity">
    <text evidence="1">Belongs to the glycosyl hydrolase 38 family.</text>
</comment>
<dbReference type="Pfam" id="PF07748">
    <property type="entry name" value="Glyco_hydro_38C"/>
    <property type="match status" value="1"/>
</dbReference>
<dbReference type="PANTHER" id="PTHR46017">
    <property type="entry name" value="ALPHA-MANNOSIDASE 2C1"/>
    <property type="match status" value="1"/>
</dbReference>
<dbReference type="SUPFAM" id="SSF88688">
    <property type="entry name" value="Families 57/38 glycoside transferase middle domain"/>
    <property type="match status" value="1"/>
</dbReference>
<dbReference type="GeneID" id="2844502"/>
<reference evidence="6 7" key="1">
    <citation type="journal article" date="2004" name="Proc. Natl. Acad. Sci. U.S.A.">
        <title>Genome sequence of Picrophilus torridus and its implications for life around pH 0.</title>
        <authorList>
            <person name="Futterer O."/>
            <person name="Angelov A."/>
            <person name="Liesegang H."/>
            <person name="Gottschalk G."/>
            <person name="Schleper C."/>
            <person name="Schepers B."/>
            <person name="Dock C."/>
            <person name="Antranikian G."/>
            <person name="Liebl W."/>
        </authorList>
    </citation>
    <scope>NUCLEOTIDE SEQUENCE [LARGE SCALE GENOMIC DNA]</scope>
    <source>
        <strain evidence="7">ATCC 700027 / DSM 9790 / JCM 10055 / NBRC 100828</strain>
    </source>
</reference>
<dbReference type="SMART" id="SM00872">
    <property type="entry name" value="Alpha-mann_mid"/>
    <property type="match status" value="1"/>
</dbReference>
<dbReference type="Pfam" id="PF09261">
    <property type="entry name" value="Alpha-mann_mid"/>
    <property type="match status" value="1"/>
</dbReference>
<dbReference type="FunCoup" id="Q6L2X5">
    <property type="interactions" value="114"/>
</dbReference>
<dbReference type="EC" id="3.2.1.24" evidence="6"/>
<dbReference type="BRENDA" id="3.2.1.24">
    <property type="organism ID" value="7518"/>
</dbReference>